<dbReference type="GO" id="GO:0002047">
    <property type="term" value="P:phenazine biosynthetic process"/>
    <property type="evidence" value="ECO:0007669"/>
    <property type="project" value="TreeGrafter"/>
</dbReference>
<dbReference type="GO" id="GO:0004048">
    <property type="term" value="F:anthranilate phosphoribosyltransferase activity"/>
    <property type="evidence" value="ECO:0007669"/>
    <property type="project" value="TreeGrafter"/>
</dbReference>
<dbReference type="PROSITE" id="PS51273">
    <property type="entry name" value="GATASE_TYPE_1"/>
    <property type="match status" value="1"/>
</dbReference>
<comment type="catalytic activity">
    <reaction evidence="4">
        <text>chorismate + L-glutamine = anthranilate + pyruvate + L-glutamate + H(+)</text>
        <dbReference type="Rhea" id="RHEA:21732"/>
        <dbReference type="ChEBI" id="CHEBI:15361"/>
        <dbReference type="ChEBI" id="CHEBI:15378"/>
        <dbReference type="ChEBI" id="CHEBI:16567"/>
        <dbReference type="ChEBI" id="CHEBI:29748"/>
        <dbReference type="ChEBI" id="CHEBI:29985"/>
        <dbReference type="ChEBI" id="CHEBI:58359"/>
        <dbReference type="EC" id="4.1.3.27"/>
    </reaction>
</comment>
<dbReference type="Proteomes" id="UP001239782">
    <property type="component" value="Chromosome"/>
</dbReference>
<gene>
    <name evidence="6" type="ORF">Q9312_00375</name>
</gene>
<dbReference type="PRINTS" id="PR00097">
    <property type="entry name" value="ANTSNTHASEII"/>
</dbReference>
<dbReference type="EC" id="4.1.3.27" evidence="1"/>
<dbReference type="InterPro" id="IPR017926">
    <property type="entry name" value="GATASE"/>
</dbReference>
<dbReference type="InterPro" id="IPR006221">
    <property type="entry name" value="TrpG/PapA_dom"/>
</dbReference>
<protein>
    <recommendedName>
        <fullName evidence="1">anthranilate synthase</fullName>
        <ecNumber evidence="1">4.1.3.27</ecNumber>
    </recommendedName>
</protein>
<dbReference type="Pfam" id="PF00117">
    <property type="entry name" value="GATase"/>
    <property type="match status" value="1"/>
</dbReference>
<evidence type="ECO:0000256" key="3">
    <source>
        <dbReference type="ARBA" id="ARBA00023239"/>
    </source>
</evidence>
<dbReference type="GO" id="GO:0000162">
    <property type="term" value="P:L-tryptophan biosynthetic process"/>
    <property type="evidence" value="ECO:0007669"/>
    <property type="project" value="TreeGrafter"/>
</dbReference>
<dbReference type="KEGG" id="plei:Q9312_00375"/>
<feature type="domain" description="Glutamine amidotransferase" evidence="5">
    <location>
        <begin position="6"/>
        <end position="184"/>
    </location>
</feature>
<dbReference type="InterPro" id="IPR029062">
    <property type="entry name" value="Class_I_gatase-like"/>
</dbReference>
<dbReference type="NCBIfam" id="TIGR00566">
    <property type="entry name" value="trpG_papA"/>
    <property type="match status" value="1"/>
</dbReference>
<evidence type="ECO:0000256" key="2">
    <source>
        <dbReference type="ARBA" id="ARBA00022962"/>
    </source>
</evidence>
<accession>A0AA51X701</accession>
<dbReference type="GO" id="GO:0004049">
    <property type="term" value="F:anthranilate synthase activity"/>
    <property type="evidence" value="ECO:0007669"/>
    <property type="project" value="UniProtKB-EC"/>
</dbReference>
<evidence type="ECO:0000256" key="4">
    <source>
        <dbReference type="ARBA" id="ARBA00047683"/>
    </source>
</evidence>
<dbReference type="FunFam" id="3.40.50.880:FF:000003">
    <property type="entry name" value="Anthranilate synthase component II"/>
    <property type="match status" value="1"/>
</dbReference>
<dbReference type="RefSeq" id="WP_309202541.1">
    <property type="nucleotide sequence ID" value="NZ_CP133548.1"/>
</dbReference>
<evidence type="ECO:0000256" key="1">
    <source>
        <dbReference type="ARBA" id="ARBA00012266"/>
    </source>
</evidence>
<dbReference type="PRINTS" id="PR00096">
    <property type="entry name" value="GATASE"/>
</dbReference>
<evidence type="ECO:0000313" key="6">
    <source>
        <dbReference type="EMBL" id="WMS87399.1"/>
    </source>
</evidence>
<dbReference type="GO" id="GO:0005829">
    <property type="term" value="C:cytosol"/>
    <property type="evidence" value="ECO:0007669"/>
    <property type="project" value="TreeGrafter"/>
</dbReference>
<dbReference type="PRINTS" id="PR00099">
    <property type="entry name" value="CPSGATASE"/>
</dbReference>
<reference evidence="6 7" key="1">
    <citation type="submission" date="2023-08" db="EMBL/GenBank/DDBJ databases">
        <title>Pleionea litopenaei sp. nov., isolated from stomach of juvenile Litopenaeus vannamei.</title>
        <authorList>
            <person name="Rho A.M."/>
            <person name="Hwang C.Y."/>
        </authorList>
    </citation>
    <scope>NUCLEOTIDE SEQUENCE [LARGE SCALE GENOMIC DNA]</scope>
    <source>
        <strain evidence="6 7">HL-JVS1</strain>
    </source>
</reference>
<evidence type="ECO:0000313" key="7">
    <source>
        <dbReference type="Proteomes" id="UP001239782"/>
    </source>
</evidence>
<dbReference type="SUPFAM" id="SSF52317">
    <property type="entry name" value="Class I glutamine amidotransferase-like"/>
    <property type="match status" value="1"/>
</dbReference>
<keyword evidence="7" id="KW-1185">Reference proteome</keyword>
<dbReference type="InterPro" id="IPR050472">
    <property type="entry name" value="Anth_synth/Amidotransfase"/>
</dbReference>
<dbReference type="AlphaFoldDB" id="A0AA51X701"/>
<keyword evidence="3 6" id="KW-0456">Lyase</keyword>
<name>A0AA51X701_9GAMM</name>
<dbReference type="EMBL" id="CP133548">
    <property type="protein sequence ID" value="WMS87399.1"/>
    <property type="molecule type" value="Genomic_DNA"/>
</dbReference>
<dbReference type="PANTHER" id="PTHR43418:SF2">
    <property type="entry name" value="BIFUNCTIONAL PROTEIN TRPGD"/>
    <property type="match status" value="1"/>
</dbReference>
<evidence type="ECO:0000259" key="5">
    <source>
        <dbReference type="Pfam" id="PF00117"/>
    </source>
</evidence>
<dbReference type="Gene3D" id="3.40.50.880">
    <property type="match status" value="1"/>
</dbReference>
<keyword evidence="2" id="KW-0315">Glutamine amidotransferase</keyword>
<dbReference type="PANTHER" id="PTHR43418">
    <property type="entry name" value="MULTIFUNCTIONAL TRYPTOPHAN BIOSYNTHESIS PROTEIN-RELATED"/>
    <property type="match status" value="1"/>
</dbReference>
<sequence>MANVLFIDNFDSFTYNLVEEFRLLNHQVTVVRNSVELEQLIALALNADLIVLSPGPGGPLEAGNCLMLLEEVRGKKPVLGICLGHQLIASAYGMKVVRAPVPVHGKAALLNHVQSDCFASLTNPMVVGRYHSLMIDEVADGFDVLANVDDIIMAIFNRQDKMLGFQFHPESVLSTQGSELLERGVQLLLEGESSLSSEKLSESKLAQKNNIGSEL</sequence>
<proteinExistence type="predicted"/>
<organism evidence="6 7">
    <name type="scientific">Pleionea litopenaei</name>
    <dbReference type="NCBI Taxonomy" id="3070815"/>
    <lineage>
        <taxon>Bacteria</taxon>
        <taxon>Pseudomonadati</taxon>
        <taxon>Pseudomonadota</taxon>
        <taxon>Gammaproteobacteria</taxon>
        <taxon>Oceanospirillales</taxon>
        <taxon>Pleioneaceae</taxon>
        <taxon>Pleionea</taxon>
    </lineage>
</organism>
<dbReference type="CDD" id="cd01743">
    <property type="entry name" value="GATase1_Anthranilate_Synthase"/>
    <property type="match status" value="1"/>
</dbReference>